<dbReference type="InterPro" id="IPR017937">
    <property type="entry name" value="Thioredoxin_CS"/>
</dbReference>
<proteinExistence type="predicted"/>
<gene>
    <name evidence="6" type="ORF">ABNK63_05080</name>
</gene>
<keyword evidence="2" id="KW-0201">Cytochrome c-type biogenesis</keyword>
<dbReference type="SUPFAM" id="SSF52833">
    <property type="entry name" value="Thioredoxin-like"/>
    <property type="match status" value="1"/>
</dbReference>
<dbReference type="InterPro" id="IPR013740">
    <property type="entry name" value="Redoxin"/>
</dbReference>
<dbReference type="InterPro" id="IPR013766">
    <property type="entry name" value="Thioredoxin_domain"/>
</dbReference>
<feature type="domain" description="Thioredoxin" evidence="5">
    <location>
        <begin position="29"/>
        <end position="174"/>
    </location>
</feature>
<name>A0AAU7QND4_9GAMM</name>
<dbReference type="CDD" id="cd02966">
    <property type="entry name" value="TlpA_like_family"/>
    <property type="match status" value="1"/>
</dbReference>
<dbReference type="AlphaFoldDB" id="A0AAU7QND4"/>
<dbReference type="GO" id="GO:0017004">
    <property type="term" value="P:cytochrome complex assembly"/>
    <property type="evidence" value="ECO:0007669"/>
    <property type="project" value="UniProtKB-KW"/>
</dbReference>
<organism evidence="6">
    <name type="scientific">Rhodanobacter sp. IGA1.0</name>
    <dbReference type="NCBI Taxonomy" id="3158582"/>
    <lineage>
        <taxon>Bacteria</taxon>
        <taxon>Pseudomonadati</taxon>
        <taxon>Pseudomonadota</taxon>
        <taxon>Gammaproteobacteria</taxon>
        <taxon>Lysobacterales</taxon>
        <taxon>Rhodanobacteraceae</taxon>
        <taxon>Rhodanobacter</taxon>
    </lineage>
</organism>
<dbReference type="Gene3D" id="3.40.30.10">
    <property type="entry name" value="Glutaredoxin"/>
    <property type="match status" value="1"/>
</dbReference>
<dbReference type="InterPro" id="IPR050553">
    <property type="entry name" value="Thioredoxin_ResA/DsbE_sf"/>
</dbReference>
<protein>
    <submittedName>
        <fullName evidence="6">TlpA disulfide reductase family protein</fullName>
    </submittedName>
</protein>
<evidence type="ECO:0000313" key="6">
    <source>
        <dbReference type="EMBL" id="XBS91015.1"/>
    </source>
</evidence>
<feature type="signal peptide" evidence="4">
    <location>
        <begin position="1"/>
        <end position="23"/>
    </location>
</feature>
<evidence type="ECO:0000256" key="1">
    <source>
        <dbReference type="ARBA" id="ARBA00004196"/>
    </source>
</evidence>
<dbReference type="RefSeq" id="WP_007804443.1">
    <property type="nucleotide sequence ID" value="NZ_CP157948.1"/>
</dbReference>
<keyword evidence="3" id="KW-0676">Redox-active center</keyword>
<dbReference type="EMBL" id="CP157948">
    <property type="protein sequence ID" value="XBS91015.1"/>
    <property type="molecule type" value="Genomic_DNA"/>
</dbReference>
<dbReference type="PANTHER" id="PTHR42852:SF13">
    <property type="entry name" value="PROTEIN DIPZ"/>
    <property type="match status" value="1"/>
</dbReference>
<dbReference type="PANTHER" id="PTHR42852">
    <property type="entry name" value="THIOL:DISULFIDE INTERCHANGE PROTEIN DSBE"/>
    <property type="match status" value="1"/>
</dbReference>
<sequence>MRRIAIMLPGLLLGLLLCCHAVAGDRPRLQPGDTPPDTLGTTQRGQEVTVSSLHGKVVVISFWATWCGYCMEEIPVLAKLQLLATRRGLPLQVVAVNHREDRDTFVRTSRVLRRSLPELLVTWDRDGAIGKPYGVSGIPVMVMLRRDGSIAHVHVGYGADMLDTLVGEINALLLEQPAATAAVARP</sequence>
<evidence type="ECO:0000259" key="5">
    <source>
        <dbReference type="PROSITE" id="PS51352"/>
    </source>
</evidence>
<comment type="subcellular location">
    <subcellularLocation>
        <location evidence="1">Cell envelope</location>
    </subcellularLocation>
</comment>
<accession>A0AAU7QND4</accession>
<evidence type="ECO:0000256" key="2">
    <source>
        <dbReference type="ARBA" id="ARBA00022748"/>
    </source>
</evidence>
<dbReference type="InterPro" id="IPR036249">
    <property type="entry name" value="Thioredoxin-like_sf"/>
</dbReference>
<dbReference type="Pfam" id="PF08534">
    <property type="entry name" value="Redoxin"/>
    <property type="match status" value="1"/>
</dbReference>
<dbReference type="GO" id="GO:0015036">
    <property type="term" value="F:disulfide oxidoreductase activity"/>
    <property type="evidence" value="ECO:0007669"/>
    <property type="project" value="UniProtKB-ARBA"/>
</dbReference>
<feature type="chain" id="PRO_5043829139" evidence="4">
    <location>
        <begin position="24"/>
        <end position="186"/>
    </location>
</feature>
<dbReference type="PROSITE" id="PS51352">
    <property type="entry name" value="THIOREDOXIN_2"/>
    <property type="match status" value="1"/>
</dbReference>
<dbReference type="PROSITE" id="PS00194">
    <property type="entry name" value="THIOREDOXIN_1"/>
    <property type="match status" value="1"/>
</dbReference>
<evidence type="ECO:0000256" key="3">
    <source>
        <dbReference type="ARBA" id="ARBA00023284"/>
    </source>
</evidence>
<dbReference type="GO" id="GO:0030313">
    <property type="term" value="C:cell envelope"/>
    <property type="evidence" value="ECO:0007669"/>
    <property type="project" value="UniProtKB-SubCell"/>
</dbReference>
<keyword evidence="4" id="KW-0732">Signal</keyword>
<evidence type="ECO:0000256" key="4">
    <source>
        <dbReference type="SAM" id="SignalP"/>
    </source>
</evidence>
<reference evidence="6" key="1">
    <citation type="submission" date="2024-06" db="EMBL/GenBank/DDBJ databases">
        <authorList>
            <person name="Sun Y."/>
        </authorList>
    </citation>
    <scope>NUCLEOTIDE SEQUENCE</scope>
    <source>
        <strain evidence="6">IGA1.0</strain>
    </source>
</reference>